<gene>
    <name evidence="2" type="ORF">L9G74_20225</name>
</gene>
<sequence>MGIGNTIAVLQNLDAPASISAKKALINGDSWLAPRSAMQKSHLQAQAMPMSVAIVMAMFTSVILTG</sequence>
<evidence type="ECO:0000313" key="3">
    <source>
        <dbReference type="Proteomes" id="UP001201549"/>
    </source>
</evidence>
<protein>
    <submittedName>
        <fullName evidence="2">Uncharacterized protein</fullName>
    </submittedName>
</protein>
<dbReference type="RefSeq" id="WP_238898563.1">
    <property type="nucleotide sequence ID" value="NZ_JAKOGG010000151.1"/>
</dbReference>
<name>A0ABT2FUB9_9GAMM</name>
<keyword evidence="1" id="KW-1133">Transmembrane helix</keyword>
<evidence type="ECO:0000313" key="2">
    <source>
        <dbReference type="EMBL" id="MCS4558751.1"/>
    </source>
</evidence>
<keyword evidence="3" id="KW-1185">Reference proteome</keyword>
<dbReference type="EMBL" id="JAKOGG010000151">
    <property type="protein sequence ID" value="MCS4558751.1"/>
    <property type="molecule type" value="Genomic_DNA"/>
</dbReference>
<reference evidence="2 3" key="1">
    <citation type="submission" date="2022-02" db="EMBL/GenBank/DDBJ databases">
        <authorList>
            <person name="Zhuang L."/>
        </authorList>
    </citation>
    <scope>NUCLEOTIDE SEQUENCE [LARGE SCALE GENOMIC DNA]</scope>
    <source>
        <strain evidence="2 3">C32</strain>
    </source>
</reference>
<organism evidence="2 3">
    <name type="scientific">Shewanella electrica</name>
    <dbReference type="NCBI Taxonomy" id="515560"/>
    <lineage>
        <taxon>Bacteria</taxon>
        <taxon>Pseudomonadati</taxon>
        <taxon>Pseudomonadota</taxon>
        <taxon>Gammaproteobacteria</taxon>
        <taxon>Alteromonadales</taxon>
        <taxon>Shewanellaceae</taxon>
        <taxon>Shewanella</taxon>
    </lineage>
</organism>
<proteinExistence type="predicted"/>
<comment type="caution">
    <text evidence="2">The sequence shown here is derived from an EMBL/GenBank/DDBJ whole genome shotgun (WGS) entry which is preliminary data.</text>
</comment>
<dbReference type="Proteomes" id="UP001201549">
    <property type="component" value="Unassembled WGS sequence"/>
</dbReference>
<keyword evidence="1" id="KW-0472">Membrane</keyword>
<evidence type="ECO:0000256" key="1">
    <source>
        <dbReference type="SAM" id="Phobius"/>
    </source>
</evidence>
<feature type="transmembrane region" description="Helical" evidence="1">
    <location>
        <begin position="45"/>
        <end position="64"/>
    </location>
</feature>
<accession>A0ABT2FUB9</accession>
<feature type="non-terminal residue" evidence="2">
    <location>
        <position position="66"/>
    </location>
</feature>
<reference evidence="3" key="2">
    <citation type="submission" date="2023-07" db="EMBL/GenBank/DDBJ databases">
        <title>Shewanella mangrovi sp. nov., an acetaldehyde- degrading bacterium isolated from mangrove sediment.</title>
        <authorList>
            <person name="Liu Y."/>
        </authorList>
    </citation>
    <scope>NUCLEOTIDE SEQUENCE [LARGE SCALE GENOMIC DNA]</scope>
    <source>
        <strain evidence="3">C32</strain>
    </source>
</reference>
<keyword evidence="1" id="KW-0812">Transmembrane</keyword>